<feature type="binding site" evidence="3">
    <location>
        <position position="225"/>
    </location>
    <ligand>
        <name>substrate</name>
    </ligand>
</feature>
<keyword evidence="1" id="KW-0378">Hydrolase</keyword>
<dbReference type="NCBIfam" id="TIGR01452">
    <property type="entry name" value="PGP_euk"/>
    <property type="match status" value="1"/>
</dbReference>
<evidence type="ECO:0000256" key="1">
    <source>
        <dbReference type="ARBA" id="ARBA00022801"/>
    </source>
</evidence>
<organism evidence="5 6">
    <name type="scientific">Blepharisma stoltei</name>
    <dbReference type="NCBI Taxonomy" id="1481888"/>
    <lineage>
        <taxon>Eukaryota</taxon>
        <taxon>Sar</taxon>
        <taxon>Alveolata</taxon>
        <taxon>Ciliophora</taxon>
        <taxon>Postciliodesmatophora</taxon>
        <taxon>Heterotrichea</taxon>
        <taxon>Heterotrichida</taxon>
        <taxon>Blepharismidae</taxon>
        <taxon>Blepharisma</taxon>
    </lineage>
</organism>
<comment type="caution">
    <text evidence="5">The sequence shown here is derived from an EMBL/GenBank/DDBJ whole genome shotgun (WGS) entry which is preliminary data.</text>
</comment>
<dbReference type="PANTHER" id="PTHR19288">
    <property type="entry name" value="4-NITROPHENYLPHOSPHATASE-RELATED"/>
    <property type="match status" value="1"/>
</dbReference>
<evidence type="ECO:0008006" key="7">
    <source>
        <dbReference type="Google" id="ProtNLM"/>
    </source>
</evidence>
<sequence length="304" mass="34760">MNIGIYKKVLSRAPKTQIYEILSEIDTIISDCDGVMYAGTRSLPYVQETYKLLRDMGKQFFFYSNSSTKTRKDISLKLESIGIKTEVKNVFTASYVMAHYVANYHPYIKKVYAIGEEGLYHDLREKGINVIEGNQHNHGILKWDFLNEIHMDDDIGAIVMGYDANFNYLKLAITGVLLSRPQCLFLATNSDDYDLIDGHKHPETGAFIASIEEFTKRSPDVVVGKPNPIMFNILRERHPEIRPEKTLMIGDRLDTDMSFARNSGLKKMLTFSGVTQVKELESLLPTDIDYFIHYLGMLYEGLKL</sequence>
<dbReference type="NCBIfam" id="TIGR01460">
    <property type="entry name" value="HAD-SF-IIA"/>
    <property type="match status" value="1"/>
</dbReference>
<evidence type="ECO:0000256" key="2">
    <source>
        <dbReference type="PIRSR" id="PIRSR000915-1"/>
    </source>
</evidence>
<gene>
    <name evidence="5" type="ORF">BSTOLATCC_MIC30582</name>
</gene>
<dbReference type="Proteomes" id="UP001162131">
    <property type="component" value="Unassembled WGS sequence"/>
</dbReference>
<keyword evidence="4" id="KW-0460">Magnesium</keyword>
<dbReference type="InterPro" id="IPR036412">
    <property type="entry name" value="HAD-like_sf"/>
</dbReference>
<feature type="active site" description="Proton donor" evidence="2">
    <location>
        <position position="33"/>
    </location>
</feature>
<dbReference type="PIRSF" id="PIRSF000915">
    <property type="entry name" value="PGP-type_phosphatase"/>
    <property type="match status" value="1"/>
</dbReference>
<evidence type="ECO:0000256" key="3">
    <source>
        <dbReference type="PIRSR" id="PIRSR000915-2"/>
    </source>
</evidence>
<accession>A0AAU9J7L4</accession>
<evidence type="ECO:0000313" key="6">
    <source>
        <dbReference type="Proteomes" id="UP001162131"/>
    </source>
</evidence>
<dbReference type="EMBL" id="CAJZBQ010000030">
    <property type="protein sequence ID" value="CAG9322207.1"/>
    <property type="molecule type" value="Genomic_DNA"/>
</dbReference>
<feature type="binding site" evidence="4">
    <location>
        <position position="251"/>
    </location>
    <ligand>
        <name>Mg(2+)</name>
        <dbReference type="ChEBI" id="CHEBI:18420"/>
    </ligand>
</feature>
<keyword evidence="4" id="KW-0479">Metal-binding</keyword>
<dbReference type="Gene3D" id="3.40.50.1000">
    <property type="entry name" value="HAD superfamily/HAD-like"/>
    <property type="match status" value="2"/>
</dbReference>
<dbReference type="AlphaFoldDB" id="A0AAU9J7L4"/>
<dbReference type="InterPro" id="IPR006357">
    <property type="entry name" value="HAD-SF_hydro_IIA"/>
</dbReference>
<dbReference type="PANTHER" id="PTHR19288:SF93">
    <property type="entry name" value="FI11325P-RELATED"/>
    <property type="match status" value="1"/>
</dbReference>
<name>A0AAU9J7L4_9CILI</name>
<dbReference type="GO" id="GO:0046872">
    <property type="term" value="F:metal ion binding"/>
    <property type="evidence" value="ECO:0007669"/>
    <property type="project" value="UniProtKB-KW"/>
</dbReference>
<protein>
    <recommendedName>
        <fullName evidence="7">Phosphoglycolate phosphatase</fullName>
    </recommendedName>
</protein>
<dbReference type="Pfam" id="PF13242">
    <property type="entry name" value="Hydrolase_like"/>
    <property type="match status" value="1"/>
</dbReference>
<reference evidence="5" key="1">
    <citation type="submission" date="2021-09" db="EMBL/GenBank/DDBJ databases">
        <authorList>
            <consortium name="AG Swart"/>
            <person name="Singh M."/>
            <person name="Singh A."/>
            <person name="Seah K."/>
            <person name="Emmerich C."/>
        </authorList>
    </citation>
    <scope>NUCLEOTIDE SEQUENCE</scope>
    <source>
        <strain evidence="5">ATCC30299</strain>
    </source>
</reference>
<feature type="binding site" evidence="4">
    <location>
        <position position="31"/>
    </location>
    <ligand>
        <name>Mg(2+)</name>
        <dbReference type="ChEBI" id="CHEBI:18420"/>
    </ligand>
</feature>
<dbReference type="GO" id="GO:0016791">
    <property type="term" value="F:phosphatase activity"/>
    <property type="evidence" value="ECO:0007669"/>
    <property type="project" value="InterPro"/>
</dbReference>
<dbReference type="SUPFAM" id="SSF56784">
    <property type="entry name" value="HAD-like"/>
    <property type="match status" value="1"/>
</dbReference>
<feature type="active site" description="Nucleophile" evidence="2">
    <location>
        <position position="31"/>
    </location>
</feature>
<dbReference type="GO" id="GO:0005737">
    <property type="term" value="C:cytoplasm"/>
    <property type="evidence" value="ECO:0007669"/>
    <property type="project" value="TreeGrafter"/>
</dbReference>
<dbReference type="InterPro" id="IPR023214">
    <property type="entry name" value="HAD_sf"/>
</dbReference>
<evidence type="ECO:0000256" key="4">
    <source>
        <dbReference type="PIRSR" id="PIRSR000915-3"/>
    </source>
</evidence>
<feature type="binding site" evidence="4">
    <location>
        <position position="33"/>
    </location>
    <ligand>
        <name>Mg(2+)</name>
        <dbReference type="ChEBI" id="CHEBI:18420"/>
    </ligand>
</feature>
<dbReference type="InterPro" id="IPR006349">
    <property type="entry name" value="PGP_euk"/>
</dbReference>
<dbReference type="Pfam" id="PF13344">
    <property type="entry name" value="Hydrolase_6"/>
    <property type="match status" value="1"/>
</dbReference>
<keyword evidence="6" id="KW-1185">Reference proteome</keyword>
<evidence type="ECO:0000313" key="5">
    <source>
        <dbReference type="EMBL" id="CAG9322207.1"/>
    </source>
</evidence>
<proteinExistence type="predicted"/>
<comment type="cofactor">
    <cofactor evidence="4">
        <name>Mg(2+)</name>
        <dbReference type="ChEBI" id="CHEBI:18420"/>
    </cofactor>
    <text evidence="4">Divalent metal ions. Mg(2+) is the most effective.</text>
</comment>